<dbReference type="Proteomes" id="UP000184048">
    <property type="component" value="Unassembled WGS sequence"/>
</dbReference>
<dbReference type="AlphaFoldDB" id="A0A1M4Z4J4"/>
<keyword evidence="4" id="KW-1185">Reference proteome</keyword>
<dbReference type="NCBIfam" id="NF033551">
    <property type="entry name" value="transpos_IS1182"/>
    <property type="match status" value="1"/>
</dbReference>
<evidence type="ECO:0000313" key="3">
    <source>
        <dbReference type="EMBL" id="SHF12989.1"/>
    </source>
</evidence>
<reference evidence="3 4" key="1">
    <citation type="submission" date="2016-11" db="EMBL/GenBank/DDBJ databases">
        <authorList>
            <person name="Jaros S."/>
            <person name="Januszkiewicz K."/>
            <person name="Wedrychowicz H."/>
        </authorList>
    </citation>
    <scope>NUCLEOTIDE SEQUENCE [LARGE SCALE GENOMIC DNA]</scope>
    <source>
        <strain evidence="3 4">DSM 18119</strain>
    </source>
</reference>
<dbReference type="PANTHER" id="PTHR33408">
    <property type="entry name" value="TRANSPOSASE"/>
    <property type="match status" value="1"/>
</dbReference>
<dbReference type="InterPro" id="IPR008490">
    <property type="entry name" value="Transposase_InsH_N"/>
</dbReference>
<feature type="domain" description="Transposase DDE" evidence="2">
    <location>
        <begin position="389"/>
        <end position="511"/>
    </location>
</feature>
<evidence type="ECO:0000259" key="2">
    <source>
        <dbReference type="Pfam" id="PF13751"/>
    </source>
</evidence>
<evidence type="ECO:0000313" key="4">
    <source>
        <dbReference type="Proteomes" id="UP000184048"/>
    </source>
</evidence>
<accession>A0A1M4Z4J4</accession>
<dbReference type="EMBL" id="FQUU01000006">
    <property type="protein sequence ID" value="SHF12989.1"/>
    <property type="molecule type" value="Genomic_DNA"/>
</dbReference>
<dbReference type="PANTHER" id="PTHR33408:SF2">
    <property type="entry name" value="TRANSPOSASE DDE DOMAIN-CONTAINING PROTEIN"/>
    <property type="match status" value="1"/>
</dbReference>
<protein>
    <submittedName>
        <fullName evidence="3">Transposase</fullName>
    </submittedName>
</protein>
<gene>
    <name evidence="3" type="ORF">SAMN02745131_01881</name>
</gene>
<dbReference type="Pfam" id="PF13751">
    <property type="entry name" value="DDE_Tnp_1_6"/>
    <property type="match status" value="1"/>
</dbReference>
<dbReference type="Pfam" id="PF05598">
    <property type="entry name" value="DUF772"/>
    <property type="match status" value="1"/>
</dbReference>
<feature type="domain" description="Transposase InsH N-terminal" evidence="1">
    <location>
        <begin position="26"/>
        <end position="114"/>
    </location>
</feature>
<dbReference type="RefSeq" id="WP_072835076.1">
    <property type="nucleotide sequence ID" value="NZ_FQUU01000006.1"/>
</dbReference>
<name>A0A1M4Z4J4_9BACT</name>
<proteinExistence type="predicted"/>
<dbReference type="InterPro" id="IPR047629">
    <property type="entry name" value="IS1182_transpos"/>
</dbReference>
<dbReference type="InterPro" id="IPR025668">
    <property type="entry name" value="Tnp_DDE_dom"/>
</dbReference>
<dbReference type="OrthoDB" id="1121830at2"/>
<organism evidence="3 4">
    <name type="scientific">Flavisolibacter ginsengisoli DSM 18119</name>
    <dbReference type="NCBI Taxonomy" id="1121884"/>
    <lineage>
        <taxon>Bacteria</taxon>
        <taxon>Pseudomonadati</taxon>
        <taxon>Bacteroidota</taxon>
        <taxon>Chitinophagia</taxon>
        <taxon>Chitinophagales</taxon>
        <taxon>Chitinophagaceae</taxon>
        <taxon>Flavisolibacter</taxon>
    </lineage>
</organism>
<evidence type="ECO:0000259" key="1">
    <source>
        <dbReference type="Pfam" id="PF05598"/>
    </source>
</evidence>
<dbReference type="STRING" id="1121884.SAMN02745131_01881"/>
<sequence>MPRGKKLKVVFKQDFQSQGSLLPLDLNDLVAIDHPVRTINAVLDKVDITSIVKTYKAGGASSYHPRMLLKVMVYAYVSNIYSSRRIEEALGQNIHFMWLAGMQRPDHNTINRFRGQRLQKTLKPVFNQVVLMLCEEGLVNIRDLYTDGTKIEANANRYTFVWGKAIKTSRERIVKQLDELWQYALMVAASEMDDTDPSGFKKISSETVNQTIDRINEVLKDKKIDPKVRGKLNYAKKHWPSSVDKYERQEKIMGTNRSSFSKTDTDASFMRMKEDHMRNGQLKPAYNVQISTNRQFIAHYSLHQNTFDTGTLTTHLSEHINASHIKPSSVTTDAGYGSEENYQWLEKKRITAYMKHNEFDRNQHKTTRDKKPFSADKLCYDEGKDQYRCPSGKVMKNVGTKIRTTTTGYQQQITKYQTKKCEDCPLQSQCNPKRSMRTIEINHNLRRLKLKADKRLKTKKGIKKRKQRCHDVEPVFAAIKHNHHFKRFMLRGLEKVKVETGLLALAHNLRKKVA</sequence>